<comment type="caution">
    <text evidence="4">The sequence shown here is derived from an EMBL/GenBank/DDBJ whole genome shotgun (WGS) entry which is preliminary data.</text>
</comment>
<evidence type="ECO:0000256" key="2">
    <source>
        <dbReference type="PIRNR" id="PIRNR026508"/>
    </source>
</evidence>
<dbReference type="PIRSF" id="PIRSF026508">
    <property type="entry name" value="TelA"/>
    <property type="match status" value="1"/>
</dbReference>
<dbReference type="PANTHER" id="PTHR38432:SF1">
    <property type="entry name" value="TELA-LIKE PROTEIN SAOUHSC_01408"/>
    <property type="match status" value="1"/>
</dbReference>
<dbReference type="OrthoDB" id="9768858at2"/>
<accession>A0A267MLW1</accession>
<dbReference type="RefSeq" id="WP_095130993.1">
    <property type="nucleotide sequence ID" value="NZ_NIBG01000002.1"/>
</dbReference>
<evidence type="ECO:0000313" key="4">
    <source>
        <dbReference type="EMBL" id="PAB60594.1"/>
    </source>
</evidence>
<evidence type="ECO:0000256" key="3">
    <source>
        <dbReference type="SAM" id="Coils"/>
    </source>
</evidence>
<sequence>MGFQDLLNTIDTDAGANNKEIEKKTIVEEKGGQGLVPGGGSSLVPGGGSSLVPGGGSSLVPKKAEVAPIPVEEVQITVDLTKFNPQQLNTVKNEMDITTSNGISHYGAEIQGSIAKFADGILEGVKNKDAGVVGEGLGSLLTTIQGVDLDSLSEKKSVMGKIPFFGKLAKNVNNVRNKLQSVTDTVDKIVVSLDKARQELIRDVNVLDALYNKNMEYLGQLELYIGAGEVKYKELKETVLVDLKRQAEASGNMLDIQKYNDFSRMLGEIEKRIHDLKLSRELAIQTLPQIRLIQGNDKILANKIQSSILNTIPIWKNQIALTVSLNRQKTALELQRKVTDTTENMLKQNAELLKVNSIEIAKESERGVISIETLRETHNKLLETIDESMKIYEEGRANRQNVEKELIELENEQKRKLLSFKNA</sequence>
<organism evidence="4 5">
    <name type="scientific">Anaeromicrobium sediminis</name>
    <dbReference type="NCBI Taxonomy" id="1478221"/>
    <lineage>
        <taxon>Bacteria</taxon>
        <taxon>Bacillati</taxon>
        <taxon>Bacillota</taxon>
        <taxon>Clostridia</taxon>
        <taxon>Peptostreptococcales</taxon>
        <taxon>Thermotaleaceae</taxon>
        <taxon>Anaeromicrobium</taxon>
    </lineage>
</organism>
<proteinExistence type="inferred from homology"/>
<dbReference type="InterPro" id="IPR008863">
    <property type="entry name" value="Toxic_anion-R_TelA"/>
</dbReference>
<feature type="coiled-coil region" evidence="3">
    <location>
        <begin position="392"/>
        <end position="419"/>
    </location>
</feature>
<dbReference type="Pfam" id="PF05816">
    <property type="entry name" value="TelA"/>
    <property type="match status" value="1"/>
</dbReference>
<evidence type="ECO:0000256" key="1">
    <source>
        <dbReference type="ARBA" id="ARBA00005541"/>
    </source>
</evidence>
<keyword evidence="5" id="KW-1185">Reference proteome</keyword>
<dbReference type="EMBL" id="NIBG01000002">
    <property type="protein sequence ID" value="PAB60594.1"/>
    <property type="molecule type" value="Genomic_DNA"/>
</dbReference>
<evidence type="ECO:0008006" key="6">
    <source>
        <dbReference type="Google" id="ProtNLM"/>
    </source>
</evidence>
<gene>
    <name evidence="4" type="ORF">CCE28_03360</name>
</gene>
<name>A0A267MLW1_9FIRM</name>
<dbReference type="PANTHER" id="PTHR38432">
    <property type="entry name" value="TELA-LIKE PROTEIN SAOUHSC_01408"/>
    <property type="match status" value="1"/>
</dbReference>
<reference evidence="4 5" key="1">
    <citation type="submission" date="2017-06" db="EMBL/GenBank/DDBJ databases">
        <title>Draft genome sequence of anaerobic fermentative bacterium Anaeromicrobium sediminis DY2726D isolated from West Pacific Ocean sediments.</title>
        <authorList>
            <person name="Zeng X."/>
        </authorList>
    </citation>
    <scope>NUCLEOTIDE SEQUENCE [LARGE SCALE GENOMIC DNA]</scope>
    <source>
        <strain evidence="4 5">DY2726D</strain>
    </source>
</reference>
<comment type="similarity">
    <text evidence="1 2">Belongs to the TelA family.</text>
</comment>
<dbReference type="AlphaFoldDB" id="A0A267MLW1"/>
<protein>
    <recommendedName>
        <fullName evidence="6">Toxic anion resistance protein</fullName>
    </recommendedName>
</protein>
<dbReference type="Proteomes" id="UP000216024">
    <property type="component" value="Unassembled WGS sequence"/>
</dbReference>
<keyword evidence="3" id="KW-0175">Coiled coil</keyword>
<evidence type="ECO:0000313" key="5">
    <source>
        <dbReference type="Proteomes" id="UP000216024"/>
    </source>
</evidence>